<dbReference type="EMBL" id="QURR01000035">
    <property type="protein sequence ID" value="RGE40593.1"/>
    <property type="molecule type" value="Genomic_DNA"/>
</dbReference>
<evidence type="ECO:0000313" key="2">
    <source>
        <dbReference type="Proteomes" id="UP000261948"/>
    </source>
</evidence>
<evidence type="ECO:0000313" key="1">
    <source>
        <dbReference type="EMBL" id="RGE40593.1"/>
    </source>
</evidence>
<keyword evidence="2" id="KW-1185">Reference proteome</keyword>
<proteinExistence type="predicted"/>
<dbReference type="OrthoDB" id="8913322at2"/>
<gene>
    <name evidence="1" type="ORF">DZC30_19975</name>
</gene>
<protein>
    <submittedName>
        <fullName evidence="1">Uncharacterized protein</fullName>
    </submittedName>
</protein>
<accession>A0A373F8T3</accession>
<reference evidence="1 2" key="1">
    <citation type="submission" date="2018-08" db="EMBL/GenBank/DDBJ databases">
        <title>Comamonas testosteroni strain SWCO2.</title>
        <authorList>
            <person name="Jiang N."/>
            <person name="Zhang X.Z."/>
        </authorList>
    </citation>
    <scope>NUCLEOTIDE SEQUENCE [LARGE SCALE GENOMIC DNA]</scope>
    <source>
        <strain evidence="1 2">SWCO2</strain>
    </source>
</reference>
<organism evidence="1 2">
    <name type="scientific">Comamonas testosteroni</name>
    <name type="common">Pseudomonas testosteroni</name>
    <dbReference type="NCBI Taxonomy" id="285"/>
    <lineage>
        <taxon>Bacteria</taxon>
        <taxon>Pseudomonadati</taxon>
        <taxon>Pseudomonadota</taxon>
        <taxon>Betaproteobacteria</taxon>
        <taxon>Burkholderiales</taxon>
        <taxon>Comamonadaceae</taxon>
        <taxon>Comamonas</taxon>
    </lineage>
</organism>
<name>A0A373F8T3_COMTE</name>
<dbReference type="AlphaFoldDB" id="A0A373F8T3"/>
<dbReference type="Proteomes" id="UP000261948">
    <property type="component" value="Unassembled WGS sequence"/>
</dbReference>
<sequence>MDFSLQFPHWLDAAASQTSPDIAAFSFNLYEPAGVPGVKFGIELIGAASFSPDDPDWPCDEIWSPDPRGIDIPLSFSGSDWEACLAKAKALVADYLSSPSGHWLQAGEAVGIGFVDGDLEVIWTREP</sequence>
<comment type="caution">
    <text evidence="1">The sequence shown here is derived from an EMBL/GenBank/DDBJ whole genome shotgun (WGS) entry which is preliminary data.</text>
</comment>